<evidence type="ECO:0000313" key="9">
    <source>
        <dbReference type="Proteomes" id="UP000643405"/>
    </source>
</evidence>
<evidence type="ECO:0000256" key="1">
    <source>
        <dbReference type="ARBA" id="ARBA00007174"/>
    </source>
</evidence>
<dbReference type="PANTHER" id="PTHR10173:SF52">
    <property type="entry name" value="METHIONINE-R-SULFOXIDE REDUCTASE B1"/>
    <property type="match status" value="1"/>
</dbReference>
<dbReference type="GO" id="GO:0030091">
    <property type="term" value="P:protein repair"/>
    <property type="evidence" value="ECO:0007669"/>
    <property type="project" value="InterPro"/>
</dbReference>
<dbReference type="InterPro" id="IPR002579">
    <property type="entry name" value="Met_Sox_Rdtase_MsrB_dom"/>
</dbReference>
<dbReference type="PROSITE" id="PS51790">
    <property type="entry name" value="MSRB"/>
    <property type="match status" value="1"/>
</dbReference>
<feature type="domain" description="MsrB" evidence="7">
    <location>
        <begin position="12"/>
        <end position="134"/>
    </location>
</feature>
<dbReference type="AlphaFoldDB" id="A0A8J6PUJ1"/>
<feature type="binding site" evidence="6">
    <location>
        <position position="100"/>
    </location>
    <ligand>
        <name>Zn(2+)</name>
        <dbReference type="ChEBI" id="CHEBI:29105"/>
    </ligand>
</feature>
<evidence type="ECO:0000256" key="3">
    <source>
        <dbReference type="ARBA" id="ARBA00022833"/>
    </source>
</evidence>
<keyword evidence="3 6" id="KW-0862">Zinc</keyword>
<dbReference type="Gene3D" id="2.170.150.20">
    <property type="entry name" value="Peptide methionine sulfoxide reductase"/>
    <property type="match status" value="1"/>
</dbReference>
<evidence type="ECO:0000259" key="7">
    <source>
        <dbReference type="PROSITE" id="PS51790"/>
    </source>
</evidence>
<keyword evidence="9" id="KW-1185">Reference proteome</keyword>
<dbReference type="InterPro" id="IPR028427">
    <property type="entry name" value="Met_Sox_Rdtase_MsrB"/>
</dbReference>
<evidence type="ECO:0000256" key="4">
    <source>
        <dbReference type="ARBA" id="ARBA00023002"/>
    </source>
</evidence>
<dbReference type="GO" id="GO:0008270">
    <property type="term" value="F:zinc ion binding"/>
    <property type="evidence" value="ECO:0007669"/>
    <property type="project" value="UniProtKB-UniRule"/>
</dbReference>
<keyword evidence="2 6" id="KW-0479">Metal-binding</keyword>
<dbReference type="InterPro" id="IPR011057">
    <property type="entry name" value="Mss4-like_sf"/>
</dbReference>
<protein>
    <recommendedName>
        <fullName evidence="6">Peptide methionine sulfoxide reductase MsrB</fullName>
        <ecNumber evidence="6">1.8.4.12</ecNumber>
    </recommendedName>
    <alternativeName>
        <fullName evidence="6">Peptide-methionine (R)-S-oxide reductase</fullName>
    </alternativeName>
</protein>
<sequence>MSDKELKVQKTDAEWREQLTPQQYAVTRGHGTERPFTGPYLDNKDKGVYHCVACGKPLFSSETKYESGSGWPSFYAPIEDGAVAEHVDRSHLMTRTEIRCADCDAHLGHVFEDGPQPTGLRYCMNGVALDFEKK</sequence>
<dbReference type="Pfam" id="PF01641">
    <property type="entry name" value="SelR"/>
    <property type="match status" value="1"/>
</dbReference>
<keyword evidence="4 6" id="KW-0560">Oxidoreductase</keyword>
<dbReference type="GO" id="GO:0033743">
    <property type="term" value="F:peptide-methionine (R)-S-oxide reductase activity"/>
    <property type="evidence" value="ECO:0007669"/>
    <property type="project" value="UniProtKB-UniRule"/>
</dbReference>
<feature type="active site" description="Nucleophile" evidence="6">
    <location>
        <position position="123"/>
    </location>
</feature>
<feature type="binding site" evidence="6">
    <location>
        <position position="103"/>
    </location>
    <ligand>
        <name>Zn(2+)</name>
        <dbReference type="ChEBI" id="CHEBI:29105"/>
    </ligand>
</feature>
<dbReference type="NCBIfam" id="TIGR00357">
    <property type="entry name" value="peptide-methionine (R)-S-oxide reductase MsrB"/>
    <property type="match status" value="1"/>
</dbReference>
<accession>A0A8J6PUJ1</accession>
<feature type="binding site" evidence="6">
    <location>
        <position position="51"/>
    </location>
    <ligand>
        <name>Zn(2+)</name>
        <dbReference type="ChEBI" id="CHEBI:29105"/>
    </ligand>
</feature>
<organism evidence="8 9">
    <name type="scientific">Oryzicola mucosus</name>
    <dbReference type="NCBI Taxonomy" id="2767425"/>
    <lineage>
        <taxon>Bacteria</taxon>
        <taxon>Pseudomonadati</taxon>
        <taxon>Pseudomonadota</taxon>
        <taxon>Alphaproteobacteria</taxon>
        <taxon>Hyphomicrobiales</taxon>
        <taxon>Phyllobacteriaceae</taxon>
        <taxon>Oryzicola</taxon>
    </lineage>
</organism>
<dbReference type="EC" id="1.8.4.12" evidence="6"/>
<dbReference type="SUPFAM" id="SSF51316">
    <property type="entry name" value="Mss4-like"/>
    <property type="match status" value="1"/>
</dbReference>
<dbReference type="HAMAP" id="MF_01400">
    <property type="entry name" value="MsrB"/>
    <property type="match status" value="1"/>
</dbReference>
<evidence type="ECO:0000313" key="8">
    <source>
        <dbReference type="EMBL" id="MBD0415934.1"/>
    </source>
</evidence>
<comment type="caution">
    <text evidence="8">The sequence shown here is derived from an EMBL/GenBank/DDBJ whole genome shotgun (WGS) entry which is preliminary data.</text>
</comment>
<dbReference type="GO" id="GO:0005737">
    <property type="term" value="C:cytoplasm"/>
    <property type="evidence" value="ECO:0007669"/>
    <property type="project" value="TreeGrafter"/>
</dbReference>
<comment type="cofactor">
    <cofactor evidence="6">
        <name>Zn(2+)</name>
        <dbReference type="ChEBI" id="CHEBI:29105"/>
    </cofactor>
    <text evidence="6">Binds 1 zinc ion per subunit. The zinc ion is important for the structural integrity of the protein.</text>
</comment>
<gene>
    <name evidence="6 8" type="primary">msrB</name>
    <name evidence="8" type="ORF">ICI42_14835</name>
</gene>
<evidence type="ECO:0000256" key="2">
    <source>
        <dbReference type="ARBA" id="ARBA00022723"/>
    </source>
</evidence>
<dbReference type="FunFam" id="2.170.150.20:FF:000001">
    <property type="entry name" value="Peptide methionine sulfoxide reductase MsrB"/>
    <property type="match status" value="1"/>
</dbReference>
<feature type="binding site" evidence="6">
    <location>
        <position position="54"/>
    </location>
    <ligand>
        <name>Zn(2+)</name>
        <dbReference type="ChEBI" id="CHEBI:29105"/>
    </ligand>
</feature>
<comment type="catalytic activity">
    <reaction evidence="5 6">
        <text>L-methionyl-[protein] + [thioredoxin]-disulfide + H2O = L-methionyl-(R)-S-oxide-[protein] + [thioredoxin]-dithiol</text>
        <dbReference type="Rhea" id="RHEA:24164"/>
        <dbReference type="Rhea" id="RHEA-COMP:10698"/>
        <dbReference type="Rhea" id="RHEA-COMP:10700"/>
        <dbReference type="Rhea" id="RHEA-COMP:12313"/>
        <dbReference type="Rhea" id="RHEA-COMP:12314"/>
        <dbReference type="ChEBI" id="CHEBI:15377"/>
        <dbReference type="ChEBI" id="CHEBI:16044"/>
        <dbReference type="ChEBI" id="CHEBI:29950"/>
        <dbReference type="ChEBI" id="CHEBI:45764"/>
        <dbReference type="ChEBI" id="CHEBI:50058"/>
        <dbReference type="EC" id="1.8.4.12"/>
    </reaction>
</comment>
<evidence type="ECO:0000256" key="5">
    <source>
        <dbReference type="ARBA" id="ARBA00048488"/>
    </source>
</evidence>
<name>A0A8J6PUJ1_9HYPH</name>
<evidence type="ECO:0000256" key="6">
    <source>
        <dbReference type="HAMAP-Rule" id="MF_01400"/>
    </source>
</evidence>
<proteinExistence type="inferred from homology"/>
<reference evidence="8" key="1">
    <citation type="submission" date="2020-09" db="EMBL/GenBank/DDBJ databases">
        <title>Genome seq and assembly of Tianweitania sp.</title>
        <authorList>
            <person name="Chhetri G."/>
        </authorList>
    </citation>
    <scope>NUCLEOTIDE SEQUENCE</scope>
    <source>
        <strain evidence="8">Rool2</strain>
    </source>
</reference>
<dbReference type="GO" id="GO:0006979">
    <property type="term" value="P:response to oxidative stress"/>
    <property type="evidence" value="ECO:0007669"/>
    <property type="project" value="InterPro"/>
</dbReference>
<dbReference type="PANTHER" id="PTHR10173">
    <property type="entry name" value="METHIONINE SULFOXIDE REDUCTASE"/>
    <property type="match status" value="1"/>
</dbReference>
<comment type="similarity">
    <text evidence="1 6">Belongs to the MsrB Met sulfoxide reductase family.</text>
</comment>
<dbReference type="EMBL" id="JACVVX010000004">
    <property type="protein sequence ID" value="MBD0415934.1"/>
    <property type="molecule type" value="Genomic_DNA"/>
</dbReference>
<dbReference type="RefSeq" id="WP_188165355.1">
    <property type="nucleotide sequence ID" value="NZ_JACVVX010000004.1"/>
</dbReference>
<dbReference type="Proteomes" id="UP000643405">
    <property type="component" value="Unassembled WGS sequence"/>
</dbReference>